<gene>
    <name evidence="6" type="ORF">SH1V18_33760</name>
</gene>
<dbReference type="SMART" id="SM00448">
    <property type="entry name" value="REC"/>
    <property type="match status" value="1"/>
</dbReference>
<dbReference type="GO" id="GO:0003723">
    <property type="term" value="F:RNA binding"/>
    <property type="evidence" value="ECO:0007669"/>
    <property type="project" value="InterPro"/>
</dbReference>
<dbReference type="InterPro" id="IPR011006">
    <property type="entry name" value="CheY-like_superfamily"/>
</dbReference>
<dbReference type="InterPro" id="IPR036388">
    <property type="entry name" value="WH-like_DNA-bd_sf"/>
</dbReference>
<comment type="function">
    <text evidence="2">May play the central regulatory role in sporulation. It may be an element of the effector pathway responsible for the activation of sporulation genes in response to nutritional stress. Spo0A may act in concert with spo0H (a sigma factor) to control the expression of some genes that are critical to the sporulation process.</text>
</comment>
<dbReference type="PROSITE" id="PS50110">
    <property type="entry name" value="RESPONSE_REGULATORY"/>
    <property type="match status" value="1"/>
</dbReference>
<dbReference type="InterPro" id="IPR005561">
    <property type="entry name" value="ANTAR"/>
</dbReference>
<evidence type="ECO:0000313" key="6">
    <source>
        <dbReference type="EMBL" id="GKX30896.1"/>
    </source>
</evidence>
<comment type="caution">
    <text evidence="6">The sequence shown here is derived from an EMBL/GenBank/DDBJ whole genome shotgun (WGS) entry which is preliminary data.</text>
</comment>
<evidence type="ECO:0000256" key="1">
    <source>
        <dbReference type="ARBA" id="ARBA00018672"/>
    </source>
</evidence>
<evidence type="ECO:0000259" key="4">
    <source>
        <dbReference type="PROSITE" id="PS50110"/>
    </source>
</evidence>
<evidence type="ECO:0000256" key="2">
    <source>
        <dbReference type="ARBA" id="ARBA00024867"/>
    </source>
</evidence>
<dbReference type="InterPro" id="IPR008327">
    <property type="entry name" value="Sig_transdc_resp-reg_antiterm"/>
</dbReference>
<dbReference type="PIRSF" id="PIRSF036382">
    <property type="entry name" value="RR_antiterm"/>
    <property type="match status" value="1"/>
</dbReference>
<dbReference type="InterPro" id="IPR001789">
    <property type="entry name" value="Sig_transdc_resp-reg_receiver"/>
</dbReference>
<dbReference type="EMBL" id="BRLB01000012">
    <property type="protein sequence ID" value="GKX30896.1"/>
    <property type="molecule type" value="Genomic_DNA"/>
</dbReference>
<reference evidence="6" key="1">
    <citation type="submission" date="2022-06" db="EMBL/GenBank/DDBJ databases">
        <title>Vallitalea longa sp. nov., an anaerobic bacterium isolated from marine sediment.</title>
        <authorList>
            <person name="Hirano S."/>
            <person name="Terahara T."/>
            <person name="Mori K."/>
            <person name="Hamada M."/>
            <person name="Matsumoto R."/>
            <person name="Kobayashi T."/>
        </authorList>
    </citation>
    <scope>NUCLEOTIDE SEQUENCE</scope>
    <source>
        <strain evidence="6">SH18-1</strain>
    </source>
</reference>
<dbReference type="PROSITE" id="PS50921">
    <property type="entry name" value="ANTAR"/>
    <property type="match status" value="1"/>
</dbReference>
<evidence type="ECO:0000313" key="7">
    <source>
        <dbReference type="Proteomes" id="UP001144256"/>
    </source>
</evidence>
<dbReference type="GO" id="GO:0000160">
    <property type="term" value="P:phosphorelay signal transduction system"/>
    <property type="evidence" value="ECO:0007669"/>
    <property type="project" value="InterPro"/>
</dbReference>
<dbReference type="PANTHER" id="PTHR43367">
    <property type="match status" value="1"/>
</dbReference>
<sequence length="191" mass="21730">MKIVIAEDEYISLMGLKANLEELGHEVIGEATDGLAAIKLTLEKQPDMIIMDVNMPLIDGIEALKTINEKYCIPSIIVSGYHEDKLIKRANEVGVYSYLIKPISEKDIKVAIETSMSRFNEYKKLSAKLKNTTNLLESRKYIEKAKGILMDTMNLKEPEAMRKLQKMSRDKNIKMIKLAKKIIEAKEILNN</sequence>
<organism evidence="6 7">
    <name type="scientific">Vallitalea longa</name>
    <dbReference type="NCBI Taxonomy" id="2936439"/>
    <lineage>
        <taxon>Bacteria</taxon>
        <taxon>Bacillati</taxon>
        <taxon>Bacillota</taxon>
        <taxon>Clostridia</taxon>
        <taxon>Lachnospirales</taxon>
        <taxon>Vallitaleaceae</taxon>
        <taxon>Vallitalea</taxon>
    </lineage>
</organism>
<dbReference type="Gene3D" id="1.10.10.10">
    <property type="entry name" value="Winged helix-like DNA-binding domain superfamily/Winged helix DNA-binding domain"/>
    <property type="match status" value="1"/>
</dbReference>
<evidence type="ECO:0000256" key="3">
    <source>
        <dbReference type="PROSITE-ProRule" id="PRU00169"/>
    </source>
</evidence>
<protein>
    <recommendedName>
        <fullName evidence="1">Stage 0 sporulation protein A homolog</fullName>
    </recommendedName>
</protein>
<keyword evidence="7" id="KW-1185">Reference proteome</keyword>
<keyword evidence="3" id="KW-0597">Phosphoprotein</keyword>
<dbReference type="SUPFAM" id="SSF52172">
    <property type="entry name" value="CheY-like"/>
    <property type="match status" value="1"/>
</dbReference>
<feature type="domain" description="Response regulatory" evidence="4">
    <location>
        <begin position="2"/>
        <end position="116"/>
    </location>
</feature>
<dbReference type="PANTHER" id="PTHR43367:SF1">
    <property type="entry name" value="TWO-COMPONENT RESPONSE REGULATOR-LIKE APRR6-RELATED"/>
    <property type="match status" value="1"/>
</dbReference>
<dbReference type="RefSeq" id="WP_281817453.1">
    <property type="nucleotide sequence ID" value="NZ_BRLB01000012.1"/>
</dbReference>
<dbReference type="Proteomes" id="UP001144256">
    <property type="component" value="Unassembled WGS sequence"/>
</dbReference>
<dbReference type="Gene3D" id="3.40.50.2300">
    <property type="match status" value="1"/>
</dbReference>
<dbReference type="Pfam" id="PF03861">
    <property type="entry name" value="ANTAR"/>
    <property type="match status" value="1"/>
</dbReference>
<dbReference type="AlphaFoldDB" id="A0A9W5YDZ6"/>
<dbReference type="SMART" id="SM01012">
    <property type="entry name" value="ANTAR"/>
    <property type="match status" value="1"/>
</dbReference>
<evidence type="ECO:0000259" key="5">
    <source>
        <dbReference type="PROSITE" id="PS50921"/>
    </source>
</evidence>
<feature type="domain" description="ANTAR" evidence="5">
    <location>
        <begin position="122"/>
        <end position="183"/>
    </location>
</feature>
<name>A0A9W5YDZ6_9FIRM</name>
<proteinExistence type="predicted"/>
<feature type="modified residue" description="4-aspartylphosphate" evidence="3">
    <location>
        <position position="52"/>
    </location>
</feature>
<accession>A0A9W5YDZ6</accession>
<dbReference type="Pfam" id="PF00072">
    <property type="entry name" value="Response_reg"/>
    <property type="match status" value="1"/>
</dbReference>